<name>A0A8J3ZHE5_9ACTN</name>
<dbReference type="GO" id="GO:0080120">
    <property type="term" value="P:CAAX-box protein maturation"/>
    <property type="evidence" value="ECO:0007669"/>
    <property type="project" value="UniProtKB-ARBA"/>
</dbReference>
<keyword evidence="1" id="KW-0472">Membrane</keyword>
<keyword evidence="4" id="KW-1185">Reference proteome</keyword>
<evidence type="ECO:0000313" key="3">
    <source>
        <dbReference type="EMBL" id="GIJ63944.1"/>
    </source>
</evidence>
<keyword evidence="3" id="KW-0645">Protease</keyword>
<protein>
    <submittedName>
        <fullName evidence="3">CAAX protease family protein</fullName>
    </submittedName>
</protein>
<feature type="transmembrane region" description="Helical" evidence="1">
    <location>
        <begin position="37"/>
        <end position="56"/>
    </location>
</feature>
<comment type="caution">
    <text evidence="3">The sequence shown here is derived from an EMBL/GenBank/DDBJ whole genome shotgun (WGS) entry which is preliminary data.</text>
</comment>
<dbReference type="AlphaFoldDB" id="A0A8J3ZHE5"/>
<feature type="transmembrane region" description="Helical" evidence="1">
    <location>
        <begin position="62"/>
        <end position="87"/>
    </location>
</feature>
<feature type="domain" description="CAAX prenyl protease 2/Lysostaphin resistance protein A-like" evidence="2">
    <location>
        <begin position="141"/>
        <end position="226"/>
    </location>
</feature>
<dbReference type="GO" id="GO:0006508">
    <property type="term" value="P:proteolysis"/>
    <property type="evidence" value="ECO:0007669"/>
    <property type="project" value="UniProtKB-KW"/>
</dbReference>
<accession>A0A8J3ZHE5</accession>
<dbReference type="EMBL" id="BOPG01000105">
    <property type="protein sequence ID" value="GIJ63944.1"/>
    <property type="molecule type" value="Genomic_DNA"/>
</dbReference>
<feature type="transmembrane region" description="Helical" evidence="1">
    <location>
        <begin position="139"/>
        <end position="160"/>
    </location>
</feature>
<sequence>MTPTWLASARRAVGPSLIDRVERDHHQTDREFRRRRIVVAITLVAGAVLLGISLSVRPGDDIFYLLTGLVALTWVGGALLSGPLHLGRIPFRDRLRRPIVTPIVTGLVLAAVFVVGSLIVRELQPLRELVNNVLAHARYGAIVPIVAVTVFNGVAEEVFFRGALFAAIGRRHAVLISTAIYAAATVATGNLMLVFAAFLLGLILGLQRRASGGILAPILTHITWSTTMVFALPALIRQ</sequence>
<proteinExistence type="predicted"/>
<dbReference type="GO" id="GO:0004175">
    <property type="term" value="F:endopeptidase activity"/>
    <property type="evidence" value="ECO:0007669"/>
    <property type="project" value="UniProtKB-ARBA"/>
</dbReference>
<dbReference type="RefSeq" id="WP_204011557.1">
    <property type="nucleotide sequence ID" value="NZ_BOPG01000105.1"/>
</dbReference>
<reference evidence="3" key="1">
    <citation type="submission" date="2021-01" db="EMBL/GenBank/DDBJ databases">
        <title>Whole genome shotgun sequence of Virgisporangium aurantiacum NBRC 16421.</title>
        <authorList>
            <person name="Komaki H."/>
            <person name="Tamura T."/>
        </authorList>
    </citation>
    <scope>NUCLEOTIDE SEQUENCE</scope>
    <source>
        <strain evidence="3">NBRC 16421</strain>
    </source>
</reference>
<evidence type="ECO:0000259" key="2">
    <source>
        <dbReference type="Pfam" id="PF02517"/>
    </source>
</evidence>
<dbReference type="Proteomes" id="UP000612585">
    <property type="component" value="Unassembled WGS sequence"/>
</dbReference>
<feature type="transmembrane region" description="Helical" evidence="1">
    <location>
        <begin position="99"/>
        <end position="119"/>
    </location>
</feature>
<dbReference type="Pfam" id="PF02517">
    <property type="entry name" value="Rce1-like"/>
    <property type="match status" value="1"/>
</dbReference>
<keyword evidence="3" id="KW-0378">Hydrolase</keyword>
<feature type="transmembrane region" description="Helical" evidence="1">
    <location>
        <begin position="214"/>
        <end position="236"/>
    </location>
</feature>
<gene>
    <name evidence="3" type="ORF">Vau01_114600</name>
</gene>
<feature type="transmembrane region" description="Helical" evidence="1">
    <location>
        <begin position="172"/>
        <end position="202"/>
    </location>
</feature>
<evidence type="ECO:0000256" key="1">
    <source>
        <dbReference type="SAM" id="Phobius"/>
    </source>
</evidence>
<keyword evidence="1" id="KW-0812">Transmembrane</keyword>
<organism evidence="3 4">
    <name type="scientific">Virgisporangium aurantiacum</name>
    <dbReference type="NCBI Taxonomy" id="175570"/>
    <lineage>
        <taxon>Bacteria</taxon>
        <taxon>Bacillati</taxon>
        <taxon>Actinomycetota</taxon>
        <taxon>Actinomycetes</taxon>
        <taxon>Micromonosporales</taxon>
        <taxon>Micromonosporaceae</taxon>
        <taxon>Virgisporangium</taxon>
    </lineage>
</organism>
<dbReference type="InterPro" id="IPR003675">
    <property type="entry name" value="Rce1/LyrA-like_dom"/>
</dbReference>
<evidence type="ECO:0000313" key="4">
    <source>
        <dbReference type="Proteomes" id="UP000612585"/>
    </source>
</evidence>
<keyword evidence="1" id="KW-1133">Transmembrane helix</keyword>